<evidence type="ECO:0000256" key="1">
    <source>
        <dbReference type="SAM" id="Coils"/>
    </source>
</evidence>
<keyword evidence="1" id="KW-0175">Coiled coil</keyword>
<feature type="domain" description="DUF4139" evidence="2">
    <location>
        <begin position="217"/>
        <end position="734"/>
    </location>
</feature>
<dbReference type="PANTHER" id="PTHR31005">
    <property type="entry name" value="DUF4139 DOMAIN-CONTAINING PROTEIN"/>
    <property type="match status" value="1"/>
</dbReference>
<organism evidence="4 5">
    <name type="scientific">Floridaenema fluviatile BLCC-F154</name>
    <dbReference type="NCBI Taxonomy" id="3153640"/>
    <lineage>
        <taxon>Bacteria</taxon>
        <taxon>Bacillati</taxon>
        <taxon>Cyanobacteriota</taxon>
        <taxon>Cyanophyceae</taxon>
        <taxon>Oscillatoriophycideae</taxon>
        <taxon>Aerosakkonematales</taxon>
        <taxon>Aerosakkonemataceae</taxon>
        <taxon>Floridanema</taxon>
        <taxon>Floridanema fluviatile</taxon>
    </lineage>
</organism>
<dbReference type="InterPro" id="IPR011935">
    <property type="entry name" value="CHP02231"/>
</dbReference>
<comment type="caution">
    <text evidence="4">The sequence shown here is derived from an EMBL/GenBank/DDBJ whole genome shotgun (WGS) entry which is preliminary data.</text>
</comment>
<protein>
    <submittedName>
        <fullName evidence="4">Mucoidy inhibitor MuiA family protein</fullName>
    </submittedName>
</protein>
<evidence type="ECO:0000313" key="5">
    <source>
        <dbReference type="Proteomes" id="UP001576776"/>
    </source>
</evidence>
<evidence type="ECO:0000259" key="3">
    <source>
        <dbReference type="Pfam" id="PF13600"/>
    </source>
</evidence>
<reference evidence="4 5" key="1">
    <citation type="submission" date="2024-09" db="EMBL/GenBank/DDBJ databases">
        <title>Floridaenema gen nov. (Aerosakkonemataceae, Aerosakkonematales ord. nov., Cyanobacteria) from benthic tropical and subtropical fresh waters, with the description of four new species.</title>
        <authorList>
            <person name="Moretto J.A."/>
            <person name="Berthold D.E."/>
            <person name="Lefler F.W."/>
            <person name="Huang I.-S."/>
            <person name="Laughinghouse H. IV."/>
        </authorList>
    </citation>
    <scope>NUCLEOTIDE SEQUENCE [LARGE SCALE GENOMIC DNA]</scope>
    <source>
        <strain evidence="4 5">BLCC-F154</strain>
    </source>
</reference>
<dbReference type="Proteomes" id="UP001576776">
    <property type="component" value="Unassembled WGS sequence"/>
</dbReference>
<dbReference type="PANTHER" id="PTHR31005:SF8">
    <property type="entry name" value="DUF4139 DOMAIN-CONTAINING PROTEIN"/>
    <property type="match status" value="1"/>
</dbReference>
<feature type="coiled-coil region" evidence="1">
    <location>
        <begin position="147"/>
        <end position="177"/>
    </location>
</feature>
<dbReference type="EMBL" id="JBHFNS010000078">
    <property type="protein sequence ID" value="MFB2937827.1"/>
    <property type="molecule type" value="Genomic_DNA"/>
</dbReference>
<keyword evidence="5" id="KW-1185">Reference proteome</keyword>
<proteinExistence type="predicted"/>
<dbReference type="InterPro" id="IPR025554">
    <property type="entry name" value="DUF4140"/>
</dbReference>
<dbReference type="InterPro" id="IPR037291">
    <property type="entry name" value="DUF4139"/>
</dbReference>
<dbReference type="NCBIfam" id="TIGR02231">
    <property type="entry name" value="mucoidy inhibitor MuiA family protein"/>
    <property type="match status" value="1"/>
</dbReference>
<dbReference type="Pfam" id="PF13598">
    <property type="entry name" value="DUF4139"/>
    <property type="match status" value="1"/>
</dbReference>
<feature type="domain" description="DUF4140" evidence="3">
    <location>
        <begin position="13"/>
        <end position="114"/>
    </location>
</feature>
<sequence>MAIQKLSSRIDSVKIYAAGATVTRIAELHLTPEKLPEQVEIAQLPLALDDSSVRVRVEAGQGNPIAGDIRIGLAVPPPSETPNPPLEEELRAAKIEVKQIEDVINLINQEISVLNKLEVPERPESDLGVAPPASPMSARLALANFSDEQIRLRMQEKRENLEKLAKAKEILADLEQKQAIASTAKNAKPEELRKIVIVSLSYEESSSEVNQTIQLVLEYFVPGARWTPTYVCRLNSIENQATIAVRALICQRTGEDWSSVKLELSTANPLVWCDIPELPSLRLGKAQPQIRKAGWRKPPIGAEILFEDFDRQKEIALADVSKYSRHLMSDISLDLLSRKFDRSVYRFTEEESLELDEEADLNFSGLETMLGEEPSDLLEFEEEEEDLDFDEEEDFSNWEYLTIESPPSRRKPRKRELNPIVVSLSVARPEKPTEYNKNFASQNFPKIPSNDDFINNFLPYGLMRMGTADNPEKRGKLSIAKPQELYLEILHQQKVVVNFNILEVVQQAVYSAQECLRFPLPPAGINVREVAASFDYSYSADGRIDIPSDGQFHSVALTSKTTDVDVRYIVVPREDTNVFRIAQLRNPLSAPLLRGPADVYVDGEYILSTNIVTVPPKGQMKLGLGVEQAIKVARNTSYWEERSGETIVAFNELCHQIKIEITNHLNRNAKIEVRDRLPIPEEGAKVEVKIEQVSPEWQQYKQEERGIPIKGGYRWQIEVPAKEQKTLSVDYKIKTFVDSELIGGNRRE</sequence>
<gene>
    <name evidence="4" type="ORF">ACE1B6_21470</name>
</gene>
<evidence type="ECO:0000259" key="2">
    <source>
        <dbReference type="Pfam" id="PF13598"/>
    </source>
</evidence>
<dbReference type="RefSeq" id="WP_413259310.1">
    <property type="nucleotide sequence ID" value="NZ_JBHFNS010000078.1"/>
</dbReference>
<name>A0ABV4YGE7_9CYAN</name>
<accession>A0ABV4YGE7</accession>
<evidence type="ECO:0000313" key="4">
    <source>
        <dbReference type="EMBL" id="MFB2937827.1"/>
    </source>
</evidence>
<dbReference type="Pfam" id="PF13600">
    <property type="entry name" value="DUF4140"/>
    <property type="match status" value="1"/>
</dbReference>